<protein>
    <submittedName>
        <fullName evidence="2">Cyclase family protein</fullName>
    </submittedName>
</protein>
<accession>A0A544VQY9</accession>
<dbReference type="Pfam" id="PF04199">
    <property type="entry name" value="Cyclase"/>
    <property type="match status" value="1"/>
</dbReference>
<dbReference type="GO" id="GO:0004061">
    <property type="term" value="F:arylformamidase activity"/>
    <property type="evidence" value="ECO:0007669"/>
    <property type="project" value="InterPro"/>
</dbReference>
<dbReference type="Gene3D" id="3.50.30.50">
    <property type="entry name" value="Putative cyclase"/>
    <property type="match status" value="1"/>
</dbReference>
<dbReference type="Proteomes" id="UP000315759">
    <property type="component" value="Unassembled WGS sequence"/>
</dbReference>
<evidence type="ECO:0000256" key="1">
    <source>
        <dbReference type="SAM" id="MobiDB-lite"/>
    </source>
</evidence>
<dbReference type="GO" id="GO:0019441">
    <property type="term" value="P:L-tryptophan catabolic process to kynurenine"/>
    <property type="evidence" value="ECO:0007669"/>
    <property type="project" value="InterPro"/>
</dbReference>
<dbReference type="RefSeq" id="WP_142555992.1">
    <property type="nucleotide sequence ID" value="NZ_VIFX01000076.1"/>
</dbReference>
<feature type="compositionally biased region" description="Polar residues" evidence="1">
    <location>
        <begin position="1"/>
        <end position="11"/>
    </location>
</feature>
<name>A0A544VQY9_9MYCO</name>
<dbReference type="EMBL" id="VIFX01000076">
    <property type="protein sequence ID" value="TQR82403.1"/>
    <property type="molecule type" value="Genomic_DNA"/>
</dbReference>
<gene>
    <name evidence="2" type="ORF">D8S82_32295</name>
</gene>
<proteinExistence type="predicted"/>
<dbReference type="AlphaFoldDB" id="A0A544VQY9"/>
<evidence type="ECO:0000313" key="3">
    <source>
        <dbReference type="Proteomes" id="UP000315759"/>
    </source>
</evidence>
<dbReference type="InterPro" id="IPR037175">
    <property type="entry name" value="KFase_sf"/>
</dbReference>
<sequence>MADQTVATTIEQLLGPDSPTNWGKWGSDDEVGSLNYLDAAQVLRGVSAVSSGEVFTLQVPIGLAERSDPVWPGRAPAVRTQVMDEGFFTRGEEPEPTDGHHWADDKIEMFTQGSTQYDALAHYWYGGKVWNGYSADTTIGELGRASVLSIAERGVVGRGVLVDMARARGKDVLDSGEPITLEDLLAAADAQGTTIHARDILIIRTGWIGSYYRTDSEDFYRDWNEPGLIYSRELVEWFQTMEIPNLVTDTIANELSFYPGGLQLPLHCALMRNLGVTFTELCQLDDLADACAADQRWTFLYTAAPLKISGASGAPVNPVVIR</sequence>
<feature type="region of interest" description="Disordered" evidence="1">
    <location>
        <begin position="1"/>
        <end position="26"/>
    </location>
</feature>
<comment type="caution">
    <text evidence="2">The sequence shown here is derived from an EMBL/GenBank/DDBJ whole genome shotgun (WGS) entry which is preliminary data.</text>
</comment>
<dbReference type="PANTHER" id="PTHR34861:SF10">
    <property type="entry name" value="CYCLASE"/>
    <property type="match status" value="1"/>
</dbReference>
<dbReference type="InterPro" id="IPR007325">
    <property type="entry name" value="KFase/CYL"/>
</dbReference>
<dbReference type="SUPFAM" id="SSF102198">
    <property type="entry name" value="Putative cyclase"/>
    <property type="match status" value="1"/>
</dbReference>
<organism evidence="2 3">
    <name type="scientific">Mycolicibacterium hodleri</name>
    <dbReference type="NCBI Taxonomy" id="49897"/>
    <lineage>
        <taxon>Bacteria</taxon>
        <taxon>Bacillati</taxon>
        <taxon>Actinomycetota</taxon>
        <taxon>Actinomycetes</taxon>
        <taxon>Mycobacteriales</taxon>
        <taxon>Mycobacteriaceae</taxon>
        <taxon>Mycolicibacterium</taxon>
    </lineage>
</organism>
<dbReference type="PANTHER" id="PTHR34861">
    <property type="match status" value="1"/>
</dbReference>
<reference evidence="2 3" key="1">
    <citation type="submission" date="2018-10" db="EMBL/GenBank/DDBJ databases">
        <title>Draft genome of Mycobacterium hodleri strain B.</title>
        <authorList>
            <person name="Amande T.J."/>
            <person name="Mcgenity T.J."/>
        </authorList>
    </citation>
    <scope>NUCLEOTIDE SEQUENCE [LARGE SCALE GENOMIC DNA]</scope>
    <source>
        <strain evidence="2 3">B</strain>
    </source>
</reference>
<keyword evidence="3" id="KW-1185">Reference proteome</keyword>
<evidence type="ECO:0000313" key="2">
    <source>
        <dbReference type="EMBL" id="TQR82403.1"/>
    </source>
</evidence>